<protein>
    <submittedName>
        <fullName evidence="6">23S rRNA methyltransferase</fullName>
    </submittedName>
</protein>
<dbReference type="OrthoDB" id="4578643at2"/>
<dbReference type="PANTHER" id="PTHR42786">
    <property type="entry name" value="TRNA/RRNA METHYLTRANSFERASE"/>
    <property type="match status" value="1"/>
</dbReference>
<organism evidence="6 9">
    <name type="scientific">Pseudoalteromonas aurantia</name>
    <dbReference type="NCBI Taxonomy" id="43654"/>
    <lineage>
        <taxon>Bacteria</taxon>
        <taxon>Pseudomonadati</taxon>
        <taxon>Pseudomonadota</taxon>
        <taxon>Gammaproteobacteria</taxon>
        <taxon>Alteromonadales</taxon>
        <taxon>Pseudoalteromonadaceae</taxon>
        <taxon>Pseudoalteromonas</taxon>
    </lineage>
</organism>
<dbReference type="Pfam" id="PF00588">
    <property type="entry name" value="SpoU_methylase"/>
    <property type="match status" value="1"/>
</dbReference>
<dbReference type="InterPro" id="IPR001537">
    <property type="entry name" value="SpoU_MeTrfase"/>
</dbReference>
<dbReference type="GO" id="GO:0008173">
    <property type="term" value="F:RNA methyltransferase activity"/>
    <property type="evidence" value="ECO:0007669"/>
    <property type="project" value="InterPro"/>
</dbReference>
<keyword evidence="8" id="KW-1185">Reference proteome</keyword>
<proteinExistence type="inferred from homology"/>
<comment type="similarity">
    <text evidence="1">Belongs to the class IV-like SAM-binding methyltransferase superfamily. RNA methyltransferase TrmH family.</text>
</comment>
<dbReference type="Gene3D" id="3.40.1280.10">
    <property type="match status" value="1"/>
</dbReference>
<keyword evidence="4" id="KW-0949">S-adenosyl-L-methionine</keyword>
<dbReference type="EMBL" id="PNBW01000036">
    <property type="protein sequence ID" value="TMO75428.1"/>
    <property type="molecule type" value="Genomic_DNA"/>
</dbReference>
<dbReference type="AlphaFoldDB" id="A0A5S3VCR4"/>
<evidence type="ECO:0000313" key="7">
    <source>
        <dbReference type="EMBL" id="TMO75428.1"/>
    </source>
</evidence>
<dbReference type="GO" id="GO:0005829">
    <property type="term" value="C:cytosol"/>
    <property type="evidence" value="ECO:0007669"/>
    <property type="project" value="TreeGrafter"/>
</dbReference>
<evidence type="ECO:0000256" key="2">
    <source>
        <dbReference type="ARBA" id="ARBA00022603"/>
    </source>
</evidence>
<accession>A0A5S3VCR4</accession>
<evidence type="ECO:0000259" key="5">
    <source>
        <dbReference type="Pfam" id="PF00588"/>
    </source>
</evidence>
<evidence type="ECO:0000256" key="1">
    <source>
        <dbReference type="ARBA" id="ARBA00007228"/>
    </source>
</evidence>
<comment type="caution">
    <text evidence="6">The sequence shown here is derived from an EMBL/GenBank/DDBJ whole genome shotgun (WGS) entry which is preliminary data.</text>
</comment>
<feature type="domain" description="tRNA/rRNA methyltransferase SpoU type" evidence="5">
    <location>
        <begin position="9"/>
        <end position="140"/>
    </location>
</feature>
<dbReference type="RefSeq" id="WP_138590685.1">
    <property type="nucleotide sequence ID" value="NZ_PNBW01000036.1"/>
</dbReference>
<name>A0A5S3VCR4_9GAMM</name>
<evidence type="ECO:0000256" key="4">
    <source>
        <dbReference type="ARBA" id="ARBA00022691"/>
    </source>
</evidence>
<keyword evidence="2 6" id="KW-0489">Methyltransferase</keyword>
<dbReference type="InterPro" id="IPR029028">
    <property type="entry name" value="Alpha/beta_knot_MTases"/>
</dbReference>
<dbReference type="Proteomes" id="UP000307164">
    <property type="component" value="Unassembled WGS sequence"/>
</dbReference>
<dbReference type="CDD" id="cd18098">
    <property type="entry name" value="SpoU-like"/>
    <property type="match status" value="1"/>
</dbReference>
<dbReference type="InterPro" id="IPR029026">
    <property type="entry name" value="tRNA_m1G_MTases_N"/>
</dbReference>
<dbReference type="GO" id="GO:0002128">
    <property type="term" value="P:tRNA nucleoside ribose methylation"/>
    <property type="evidence" value="ECO:0007669"/>
    <property type="project" value="TreeGrafter"/>
</dbReference>
<reference evidence="8 9" key="2">
    <citation type="submission" date="2019-06" db="EMBL/GenBank/DDBJ databases">
        <title>Co-occurence of chitin degradation, pigmentation and bioactivity in marine Pseudoalteromonas.</title>
        <authorList>
            <person name="Sonnenschein E.C."/>
            <person name="Bech P.K."/>
        </authorList>
    </citation>
    <scope>NUCLEOTIDE SEQUENCE [LARGE SCALE GENOMIC DNA]</scope>
    <source>
        <strain evidence="9">S3790</strain>
        <strain evidence="7 8">S3895</strain>
    </source>
</reference>
<reference evidence="6" key="3">
    <citation type="submission" date="2019-09" db="EMBL/GenBank/DDBJ databases">
        <title>Co-occurence of chitin degradation, pigmentation and bioactivity in marine Pseudoalteromonas.</title>
        <authorList>
            <person name="Sonnenschein E.C."/>
            <person name="Bech P.K."/>
        </authorList>
    </citation>
    <scope>NUCLEOTIDE SEQUENCE</scope>
    <source>
        <strain evidence="6">S3790</strain>
    </source>
</reference>
<sequence length="176" mass="19202">MFDNGFACIGLTNPKSPSNVGAVMRAAGCYGVNSVFYTGKRFDNARKFATDTKKVYQNIPLIGADTLESMIPLGATPVAIELIEGARPLTEYTHPKSAFYMFGPEDGSLTKESLKMCQDVIYVPTQGCMNLAATVNVVLYDRLLKSGVTFNNDEIIRGSRDNNNNIVLSDLLTQSE</sequence>
<evidence type="ECO:0000313" key="8">
    <source>
        <dbReference type="Proteomes" id="UP000307164"/>
    </source>
</evidence>
<dbReference type="SUPFAM" id="SSF75217">
    <property type="entry name" value="alpha/beta knot"/>
    <property type="match status" value="1"/>
</dbReference>
<dbReference type="GO" id="GO:0003723">
    <property type="term" value="F:RNA binding"/>
    <property type="evidence" value="ECO:0007669"/>
    <property type="project" value="InterPro"/>
</dbReference>
<dbReference type="PANTHER" id="PTHR42786:SF6">
    <property type="entry name" value="TRNA_RRNA METHYLTRANSFERASE SPOU TYPE DOMAIN-CONTAINING PROTEIN"/>
    <property type="match status" value="1"/>
</dbReference>
<reference evidence="8 9" key="1">
    <citation type="submission" date="2018-01" db="EMBL/GenBank/DDBJ databases">
        <authorList>
            <person name="Paulsen S."/>
            <person name="Gram L.K."/>
        </authorList>
    </citation>
    <scope>NUCLEOTIDE SEQUENCE [LARGE SCALE GENOMIC DNA]</scope>
    <source>
        <strain evidence="6 9">S3790</strain>
        <strain evidence="7 8">S3895</strain>
    </source>
</reference>
<dbReference type="Proteomes" id="UP000307217">
    <property type="component" value="Unassembled WGS sequence"/>
</dbReference>
<dbReference type="EMBL" id="PNBX01000017">
    <property type="protein sequence ID" value="TMO69355.1"/>
    <property type="molecule type" value="Genomic_DNA"/>
</dbReference>
<keyword evidence="3 6" id="KW-0808">Transferase</keyword>
<dbReference type="InterPro" id="IPR004384">
    <property type="entry name" value="RNA_MeTrfase_TrmJ/LasT"/>
</dbReference>
<gene>
    <name evidence="6" type="ORF">CWC19_05350</name>
    <name evidence="7" type="ORF">CWC20_07855</name>
</gene>
<evidence type="ECO:0000256" key="3">
    <source>
        <dbReference type="ARBA" id="ARBA00022679"/>
    </source>
</evidence>
<evidence type="ECO:0000313" key="9">
    <source>
        <dbReference type="Proteomes" id="UP000307217"/>
    </source>
</evidence>
<evidence type="ECO:0000313" key="6">
    <source>
        <dbReference type="EMBL" id="TMO69355.1"/>
    </source>
</evidence>